<organism evidence="1 2">
    <name type="scientific">Bauhinia variegata</name>
    <name type="common">Purple orchid tree</name>
    <name type="synonym">Phanera variegata</name>
    <dbReference type="NCBI Taxonomy" id="167791"/>
    <lineage>
        <taxon>Eukaryota</taxon>
        <taxon>Viridiplantae</taxon>
        <taxon>Streptophyta</taxon>
        <taxon>Embryophyta</taxon>
        <taxon>Tracheophyta</taxon>
        <taxon>Spermatophyta</taxon>
        <taxon>Magnoliopsida</taxon>
        <taxon>eudicotyledons</taxon>
        <taxon>Gunneridae</taxon>
        <taxon>Pentapetalae</taxon>
        <taxon>rosids</taxon>
        <taxon>fabids</taxon>
        <taxon>Fabales</taxon>
        <taxon>Fabaceae</taxon>
        <taxon>Cercidoideae</taxon>
        <taxon>Cercideae</taxon>
        <taxon>Bauhiniinae</taxon>
        <taxon>Bauhinia</taxon>
    </lineage>
</organism>
<protein>
    <submittedName>
        <fullName evidence="1">Uncharacterized protein</fullName>
    </submittedName>
</protein>
<evidence type="ECO:0000313" key="2">
    <source>
        <dbReference type="Proteomes" id="UP000828941"/>
    </source>
</evidence>
<comment type="caution">
    <text evidence="1">The sequence shown here is derived from an EMBL/GenBank/DDBJ whole genome shotgun (WGS) entry which is preliminary data.</text>
</comment>
<reference evidence="1 2" key="1">
    <citation type="journal article" date="2022" name="DNA Res.">
        <title>Chromosomal-level genome assembly of the orchid tree Bauhinia variegata (Leguminosae; Cercidoideae) supports the allotetraploid origin hypothesis of Bauhinia.</title>
        <authorList>
            <person name="Zhong Y."/>
            <person name="Chen Y."/>
            <person name="Zheng D."/>
            <person name="Pang J."/>
            <person name="Liu Y."/>
            <person name="Luo S."/>
            <person name="Meng S."/>
            <person name="Qian L."/>
            <person name="Wei D."/>
            <person name="Dai S."/>
            <person name="Zhou R."/>
        </authorList>
    </citation>
    <scope>NUCLEOTIDE SEQUENCE [LARGE SCALE GENOMIC DNA]</scope>
    <source>
        <strain evidence="1">BV-YZ2020</strain>
    </source>
</reference>
<proteinExistence type="predicted"/>
<gene>
    <name evidence="1" type="ORF">L6164_013652</name>
</gene>
<evidence type="ECO:0000313" key="1">
    <source>
        <dbReference type="EMBL" id="KAI4334957.1"/>
    </source>
</evidence>
<name>A0ACB9NFL8_BAUVA</name>
<sequence>MADFQQKLAALKGLVGVVNSMDDGENANSVTQANPSINPTTPPGNGKNPRLCKYSNTGTQRITGLTNQTGYTEGNANGVINFGNLDV</sequence>
<dbReference type="EMBL" id="CM039431">
    <property type="protein sequence ID" value="KAI4334957.1"/>
    <property type="molecule type" value="Genomic_DNA"/>
</dbReference>
<dbReference type="Proteomes" id="UP000828941">
    <property type="component" value="Chromosome 6"/>
</dbReference>
<keyword evidence="2" id="KW-1185">Reference proteome</keyword>
<accession>A0ACB9NFL8</accession>